<proteinExistence type="predicted"/>
<evidence type="ECO:0000313" key="2">
    <source>
        <dbReference type="EMBL" id="QRP70581.1"/>
    </source>
</evidence>
<dbReference type="PROSITE" id="PS51257">
    <property type="entry name" value="PROKAR_LIPOPROTEIN"/>
    <property type="match status" value="1"/>
</dbReference>
<evidence type="ECO:0000313" key="3">
    <source>
        <dbReference type="Proteomes" id="UP000617681"/>
    </source>
</evidence>
<feature type="signal peptide" evidence="1">
    <location>
        <begin position="1"/>
        <end position="22"/>
    </location>
</feature>
<keyword evidence="1" id="KW-0732">Signal</keyword>
<dbReference type="AlphaFoldDB" id="A0AAX1L842"/>
<dbReference type="Proteomes" id="UP000617681">
    <property type="component" value="Chromosome"/>
</dbReference>
<feature type="chain" id="PRO_5043320516" evidence="1">
    <location>
        <begin position="23"/>
        <end position="160"/>
    </location>
</feature>
<gene>
    <name evidence="2" type="ORF">I6J21_12745</name>
</gene>
<dbReference type="EMBL" id="CP069534">
    <property type="protein sequence ID" value="QRP70581.1"/>
    <property type="molecule type" value="Genomic_DNA"/>
</dbReference>
<evidence type="ECO:0000256" key="1">
    <source>
        <dbReference type="SAM" id="SignalP"/>
    </source>
</evidence>
<accession>A0AAX1L842</accession>
<dbReference type="RefSeq" id="WP_005394465.1">
    <property type="nucleotide sequence ID" value="NZ_CP069534.1"/>
</dbReference>
<organism evidence="2 3">
    <name type="scientific">Corynebacterium glucuronolyticum</name>
    <dbReference type="NCBI Taxonomy" id="39791"/>
    <lineage>
        <taxon>Bacteria</taxon>
        <taxon>Bacillati</taxon>
        <taxon>Actinomycetota</taxon>
        <taxon>Actinomycetes</taxon>
        <taxon>Mycobacteriales</taxon>
        <taxon>Corynebacteriaceae</taxon>
        <taxon>Corynebacterium</taxon>
    </lineage>
</organism>
<sequence>MKKTIVTIIAGPALMGSLTACATDEHPMTAAVVKSTKLDADLAKKVEKLQDKEGSLAAAEELMETKTSDEYADLYCDDIYSEFANYYAGFSQQPTAAKEQAAEILVPNHLNLMHAYTTDDPNERVKALRDAEPLISADGEHGRVLDVNLVLEDDTWKVCL</sequence>
<reference evidence="2" key="1">
    <citation type="submission" date="2021-02" db="EMBL/GenBank/DDBJ databases">
        <title>FDA dAtabase for Regulatory Grade micrObial Sequences (FDA-ARGOS): Supporting development and validation of Infectious Disease Dx tests.</title>
        <authorList>
            <person name="Sproer C."/>
            <person name="Gronow S."/>
            <person name="Severitt S."/>
            <person name="Schroder I."/>
            <person name="Tallon L."/>
            <person name="Sadzewicz L."/>
            <person name="Zhao X."/>
            <person name="Boylan J."/>
            <person name="Ott S."/>
            <person name="Bowen H."/>
            <person name="Vavikolanu K."/>
            <person name="Mehta A."/>
            <person name="Aluvathingal J."/>
            <person name="Nadendla S."/>
            <person name="Lowell S."/>
            <person name="Myers T."/>
            <person name="Yan Y."/>
            <person name="Sichtig H."/>
        </authorList>
    </citation>
    <scope>NUCLEOTIDE SEQUENCE</scope>
    <source>
        <strain evidence="2">FDAARGOS_1191</strain>
    </source>
</reference>
<protein>
    <submittedName>
        <fullName evidence="2">Uncharacterized protein</fullName>
    </submittedName>
</protein>
<name>A0AAX1L842_9CORY</name>